<dbReference type="Proteomes" id="UP000789860">
    <property type="component" value="Unassembled WGS sequence"/>
</dbReference>
<evidence type="ECO:0000313" key="1">
    <source>
        <dbReference type="EMBL" id="CAG8537233.1"/>
    </source>
</evidence>
<dbReference type="EMBL" id="CAJVPM010006638">
    <property type="protein sequence ID" value="CAG8537233.1"/>
    <property type="molecule type" value="Genomic_DNA"/>
</dbReference>
<reference evidence="1" key="1">
    <citation type="submission" date="2021-06" db="EMBL/GenBank/DDBJ databases">
        <authorList>
            <person name="Kallberg Y."/>
            <person name="Tangrot J."/>
            <person name="Rosling A."/>
        </authorList>
    </citation>
    <scope>NUCLEOTIDE SEQUENCE</scope>
    <source>
        <strain evidence="1">AU212A</strain>
    </source>
</reference>
<name>A0ACA9LNT7_9GLOM</name>
<protein>
    <submittedName>
        <fullName evidence="1">2501_t:CDS:1</fullName>
    </submittedName>
</protein>
<sequence>MNSPNESVCVQFTMNMIPVNHEHSAYDELQRIWPRPHVLTISENELTKPAHDSRNAVKHRKNPISFSPPRPLNAFLLYLKDFYAKLKSDGVILDNEANKKMSSIASKVWKQQPPSVHYYFTVLAKVAKEEHNKLYPGYKYKPRKPRNNGNKRVSKKANQFTPENKRVSKKENNNIEAELVFEIERSQNNLPLYERTSPVDIECDNITTPPKDVEFSYAESLASPESVNINDLNNDEWFDKYINYPLVSEFVL</sequence>
<organism evidence="1 2">
    <name type="scientific">Scutellospora calospora</name>
    <dbReference type="NCBI Taxonomy" id="85575"/>
    <lineage>
        <taxon>Eukaryota</taxon>
        <taxon>Fungi</taxon>
        <taxon>Fungi incertae sedis</taxon>
        <taxon>Mucoromycota</taxon>
        <taxon>Glomeromycotina</taxon>
        <taxon>Glomeromycetes</taxon>
        <taxon>Diversisporales</taxon>
        <taxon>Gigasporaceae</taxon>
        <taxon>Scutellospora</taxon>
    </lineage>
</organism>
<comment type="caution">
    <text evidence="1">The sequence shown here is derived from an EMBL/GenBank/DDBJ whole genome shotgun (WGS) entry which is preliminary data.</text>
</comment>
<evidence type="ECO:0000313" key="2">
    <source>
        <dbReference type="Proteomes" id="UP000789860"/>
    </source>
</evidence>
<accession>A0ACA9LNT7</accession>
<keyword evidence="2" id="KW-1185">Reference proteome</keyword>
<gene>
    <name evidence="1" type="ORF">SCALOS_LOCUS4694</name>
</gene>
<proteinExistence type="predicted"/>